<protein>
    <recommendedName>
        <fullName evidence="2">Thioredoxin domain-containing protein 17</fullName>
    </recommendedName>
</protein>
<evidence type="ECO:0000313" key="4">
    <source>
        <dbReference type="EnsemblMetazoa" id="XP_022652098"/>
    </source>
</evidence>
<dbReference type="Proteomes" id="UP000594260">
    <property type="component" value="Unplaced"/>
</dbReference>
<dbReference type="InterPro" id="IPR036249">
    <property type="entry name" value="Thioredoxin-like_sf"/>
</dbReference>
<dbReference type="InterPro" id="IPR010357">
    <property type="entry name" value="TXNDC17_dom"/>
</dbReference>
<dbReference type="Gene3D" id="3.40.30.10">
    <property type="entry name" value="Glutaredoxin"/>
    <property type="match status" value="1"/>
</dbReference>
<dbReference type="GO" id="GO:0047134">
    <property type="term" value="F:protein-disulfide reductase [NAD(P)H] activity"/>
    <property type="evidence" value="ECO:0007669"/>
    <property type="project" value="InterPro"/>
</dbReference>
<dbReference type="OMA" id="FRTDPTY"/>
<reference evidence="4" key="1">
    <citation type="submission" date="2021-01" db="UniProtKB">
        <authorList>
            <consortium name="EnsemblMetazoa"/>
        </authorList>
    </citation>
    <scope>IDENTIFICATION</scope>
</reference>
<dbReference type="PANTHER" id="PTHR12452">
    <property type="entry name" value="42-9-9 PROTEIN-RELATED"/>
    <property type="match status" value="1"/>
</dbReference>
<dbReference type="SUPFAM" id="SSF52833">
    <property type="entry name" value="Thioredoxin-like"/>
    <property type="match status" value="1"/>
</dbReference>
<dbReference type="AlphaFoldDB" id="A0A7M7JIC9"/>
<evidence type="ECO:0000256" key="1">
    <source>
        <dbReference type="ARBA" id="ARBA00008987"/>
    </source>
</evidence>
<name>A0A7M7JIC9_VARDE</name>
<dbReference type="Pfam" id="PF06110">
    <property type="entry name" value="TXD17-like_Trx"/>
    <property type="match status" value="1"/>
</dbReference>
<dbReference type="GeneID" id="111246561"/>
<accession>A0A7M7JIC9</accession>
<organism evidence="4 5">
    <name type="scientific">Varroa destructor</name>
    <name type="common">Honeybee mite</name>
    <dbReference type="NCBI Taxonomy" id="109461"/>
    <lineage>
        <taxon>Eukaryota</taxon>
        <taxon>Metazoa</taxon>
        <taxon>Ecdysozoa</taxon>
        <taxon>Arthropoda</taxon>
        <taxon>Chelicerata</taxon>
        <taxon>Arachnida</taxon>
        <taxon>Acari</taxon>
        <taxon>Parasitiformes</taxon>
        <taxon>Mesostigmata</taxon>
        <taxon>Gamasina</taxon>
        <taxon>Dermanyssoidea</taxon>
        <taxon>Varroidae</taxon>
        <taxon>Varroa</taxon>
    </lineage>
</organism>
<dbReference type="OrthoDB" id="78947at2759"/>
<dbReference type="PANTHER" id="PTHR12452:SF0">
    <property type="entry name" value="THIOREDOXIN DOMAIN-CONTAINING PROTEIN 17"/>
    <property type="match status" value="1"/>
</dbReference>
<evidence type="ECO:0000256" key="2">
    <source>
        <dbReference type="ARBA" id="ARBA00016949"/>
    </source>
</evidence>
<dbReference type="EnsemblMetazoa" id="XM_022796363">
    <property type="protein sequence ID" value="XP_022652098"/>
    <property type="gene ID" value="LOC111246561"/>
</dbReference>
<proteinExistence type="inferred from homology"/>
<comment type="similarity">
    <text evidence="1">Belongs to the thioredoxin family.</text>
</comment>
<dbReference type="RefSeq" id="XP_022652098.1">
    <property type="nucleotide sequence ID" value="XM_022796363.1"/>
</dbReference>
<evidence type="ECO:0000259" key="3">
    <source>
        <dbReference type="Pfam" id="PF06110"/>
    </source>
</evidence>
<dbReference type="InParanoid" id="A0A7M7JIC9"/>
<keyword evidence="5" id="KW-1185">Reference proteome</keyword>
<dbReference type="InterPro" id="IPR045108">
    <property type="entry name" value="TXNDC17-like"/>
</dbReference>
<dbReference type="KEGG" id="vde:111246561"/>
<dbReference type="FunCoup" id="A0A7M7JIC9">
    <property type="interactions" value="992"/>
</dbReference>
<evidence type="ECO:0000313" key="5">
    <source>
        <dbReference type="Proteomes" id="UP000594260"/>
    </source>
</evidence>
<dbReference type="GO" id="GO:0005829">
    <property type="term" value="C:cytosol"/>
    <property type="evidence" value="ECO:0007669"/>
    <property type="project" value="TreeGrafter"/>
</dbReference>
<feature type="domain" description="Thioredoxin" evidence="3">
    <location>
        <begin position="7"/>
        <end position="105"/>
    </location>
</feature>
<sequence length="111" mass="12243">MQRTEAVKGLEALRTKLSERTKDTAAFVYFVGDRDSETQISWCPDCAASDPVIEDAVKSAKPKATATFITCEVGDKLFWKDETNDFRTSEDLKLTSIPTLLRFGTVGASSD</sequence>